<dbReference type="PANTHER" id="PTHR31414">
    <property type="entry name" value="TRANSMEMBRANE PROTEIN DDB_G0292058"/>
    <property type="match status" value="1"/>
</dbReference>
<accession>A0A0K9PS04</accession>
<feature type="transmembrane region" description="Helical" evidence="1">
    <location>
        <begin position="472"/>
        <end position="496"/>
    </location>
</feature>
<keyword evidence="1" id="KW-0472">Membrane</keyword>
<feature type="transmembrane region" description="Helical" evidence="1">
    <location>
        <begin position="104"/>
        <end position="128"/>
    </location>
</feature>
<evidence type="ECO:0000313" key="3">
    <source>
        <dbReference type="EMBL" id="KMZ71756.1"/>
    </source>
</evidence>
<dbReference type="OrthoDB" id="1937321at2759"/>
<dbReference type="STRING" id="29655.A0A0K9PS04"/>
<dbReference type="EMBL" id="LFYR01000661">
    <property type="protein sequence ID" value="KMZ71756.1"/>
    <property type="molecule type" value="Genomic_DNA"/>
</dbReference>
<organism evidence="3 4">
    <name type="scientific">Zostera marina</name>
    <name type="common">Eelgrass</name>
    <dbReference type="NCBI Taxonomy" id="29655"/>
    <lineage>
        <taxon>Eukaryota</taxon>
        <taxon>Viridiplantae</taxon>
        <taxon>Streptophyta</taxon>
        <taxon>Embryophyta</taxon>
        <taxon>Tracheophyta</taxon>
        <taxon>Spermatophyta</taxon>
        <taxon>Magnoliopsida</taxon>
        <taxon>Liliopsida</taxon>
        <taxon>Zosteraceae</taxon>
        <taxon>Zostera</taxon>
    </lineage>
</organism>
<dbReference type="InterPro" id="IPR040283">
    <property type="entry name" value="DDB_G0292058-like"/>
</dbReference>
<dbReference type="PANTHER" id="PTHR31414:SF16">
    <property type="entry name" value="TRANSMEMBRANE PROTEIN"/>
    <property type="match status" value="1"/>
</dbReference>
<protein>
    <recommendedName>
        <fullName evidence="5">Transmembrane protein</fullName>
    </recommendedName>
</protein>
<comment type="caution">
    <text evidence="3">The sequence shown here is derived from an EMBL/GenBank/DDBJ whole genome shotgun (WGS) entry which is preliminary data.</text>
</comment>
<keyword evidence="4" id="KW-1185">Reference proteome</keyword>
<evidence type="ECO:0000313" key="4">
    <source>
        <dbReference type="Proteomes" id="UP000036987"/>
    </source>
</evidence>
<gene>
    <name evidence="3" type="ORF">ZOSMA_176G00350</name>
</gene>
<dbReference type="OMA" id="RAITTHY"/>
<feature type="signal peptide" evidence="2">
    <location>
        <begin position="1"/>
        <end position="23"/>
    </location>
</feature>
<dbReference type="Proteomes" id="UP000036987">
    <property type="component" value="Unassembled WGS sequence"/>
</dbReference>
<keyword evidence="2" id="KW-0732">Signal</keyword>
<evidence type="ECO:0000256" key="2">
    <source>
        <dbReference type="SAM" id="SignalP"/>
    </source>
</evidence>
<feature type="chain" id="PRO_5005527974" description="Transmembrane protein" evidence="2">
    <location>
        <begin position="24"/>
        <end position="520"/>
    </location>
</feature>
<keyword evidence="1" id="KW-0812">Transmembrane</keyword>
<sequence>MESGAVWCSIVLVFFSAFSVLSCLKADSAFDWGGENLAPLANGLLMFDPTSLEIDGAPNVDTSMKKKFSLVLAEERTRRPDILRKFRMYIDGWDITNKHYLASVAYTGMTAFVLAILWFIFFGLALLYRGLSLSLFGSVQFQLHRIRFILLVVFTCGAGTGCILLSIGKHGVHSQVNSAMSFVVNQSEFTVNILRNVTGFLSLAKTINVDQIILPSLIQNKIDKLNNELKNAADTLSDTTSENSARIKNVLDQIRCTLLLIAVLMFFLTTVGFVISIVGYQNAMYIFILSGWLLIVVTIGLCGVSVIFHNLISDSCSAMNEWVENPQAQTALSNFLPCVDRSTSNQTLFRSKQVIVELIILVNMAINTTNNQFYQRSPPSLCSPYDSELNLRQCRPSEVSLPNASRVWLDYTCSSVCSFTPEMYRQLVVAVNASYALDHYTPVLLSLRNCSFVRDTFRAITTHYCGRLEVELTVVTVGLGTISVGIVFCLALWILYANHHQRDQEQFHGFPSFDKDRSYV</sequence>
<feature type="transmembrane region" description="Helical" evidence="1">
    <location>
        <begin position="285"/>
        <end position="308"/>
    </location>
</feature>
<keyword evidence="1" id="KW-1133">Transmembrane helix</keyword>
<evidence type="ECO:0008006" key="5">
    <source>
        <dbReference type="Google" id="ProtNLM"/>
    </source>
</evidence>
<feature type="transmembrane region" description="Helical" evidence="1">
    <location>
        <begin position="148"/>
        <end position="168"/>
    </location>
</feature>
<dbReference type="AlphaFoldDB" id="A0A0K9PS04"/>
<reference evidence="4" key="1">
    <citation type="journal article" date="2016" name="Nature">
        <title>The genome of the seagrass Zostera marina reveals angiosperm adaptation to the sea.</title>
        <authorList>
            <person name="Olsen J.L."/>
            <person name="Rouze P."/>
            <person name="Verhelst B."/>
            <person name="Lin Y.-C."/>
            <person name="Bayer T."/>
            <person name="Collen J."/>
            <person name="Dattolo E."/>
            <person name="De Paoli E."/>
            <person name="Dittami S."/>
            <person name="Maumus F."/>
            <person name="Michel G."/>
            <person name="Kersting A."/>
            <person name="Lauritano C."/>
            <person name="Lohaus R."/>
            <person name="Toepel M."/>
            <person name="Tonon T."/>
            <person name="Vanneste K."/>
            <person name="Amirebrahimi M."/>
            <person name="Brakel J."/>
            <person name="Bostroem C."/>
            <person name="Chovatia M."/>
            <person name="Grimwood J."/>
            <person name="Jenkins J.W."/>
            <person name="Jueterbock A."/>
            <person name="Mraz A."/>
            <person name="Stam W.T."/>
            <person name="Tice H."/>
            <person name="Bornberg-Bauer E."/>
            <person name="Green P.J."/>
            <person name="Pearson G.A."/>
            <person name="Procaccini G."/>
            <person name="Duarte C.M."/>
            <person name="Schmutz J."/>
            <person name="Reusch T.B.H."/>
            <person name="Van de Peer Y."/>
        </authorList>
    </citation>
    <scope>NUCLEOTIDE SEQUENCE [LARGE SCALE GENOMIC DNA]</scope>
    <source>
        <strain evidence="4">cv. Finnish</strain>
    </source>
</reference>
<evidence type="ECO:0000256" key="1">
    <source>
        <dbReference type="SAM" id="Phobius"/>
    </source>
</evidence>
<name>A0A0K9PS04_ZOSMR</name>
<feature type="transmembrane region" description="Helical" evidence="1">
    <location>
        <begin position="258"/>
        <end position="278"/>
    </location>
</feature>
<proteinExistence type="predicted"/>